<sequence>MLDTAMLEQRIKGLGLVCPRCHGALGASAQGYRCRVCASDYAFTDGFPDLIEGERFDDPSDDTLLRYEEQSNADLTNNYWQPLFRKLWPKGLAGGREPRLLSVGCGTGVDVDLLRDGGFDSVGIDCGNRSNVWPRRRHTERLVMANGKHLPFDDNSFDCAFCGCVFPHVGVVGDTDITAPDVHLQRCAMAREMVRVLKPGGYIIVSSPNRWFPFDIFHGRKPGQYTPRFNPPSSRFLLSVGDYEQLFAQAGCGPAQAMPVENYWGFIRSKHSVKGMVFGLPVRFVFWLVSRPGMGFLRGSPVNPWLVVMMQKTG</sequence>
<evidence type="ECO:0000259" key="1">
    <source>
        <dbReference type="Pfam" id="PF08241"/>
    </source>
</evidence>
<evidence type="ECO:0000313" key="2">
    <source>
        <dbReference type="EMBL" id="TDP71516.1"/>
    </source>
</evidence>
<dbReference type="InterPro" id="IPR029063">
    <property type="entry name" value="SAM-dependent_MTases_sf"/>
</dbReference>
<reference evidence="2 3" key="1">
    <citation type="submission" date="2019-03" db="EMBL/GenBank/DDBJ databases">
        <title>Genomic Encyclopedia of Type Strains, Phase IV (KMG-IV): sequencing the most valuable type-strain genomes for metagenomic binning, comparative biology and taxonomic classification.</title>
        <authorList>
            <person name="Goeker M."/>
        </authorList>
    </citation>
    <scope>NUCLEOTIDE SEQUENCE [LARGE SCALE GENOMIC DNA]</scope>
    <source>
        <strain evidence="2 3">DSM 16998</strain>
    </source>
</reference>
<accession>A0A4R6QMY3</accession>
<dbReference type="RefSeq" id="WP_133701289.1">
    <property type="nucleotide sequence ID" value="NZ_SNXS01000003.1"/>
</dbReference>
<dbReference type="InParanoid" id="A0A4R6QMY3"/>
<keyword evidence="3" id="KW-1185">Reference proteome</keyword>
<dbReference type="EMBL" id="SNXS01000003">
    <property type="protein sequence ID" value="TDP71516.1"/>
    <property type="molecule type" value="Genomic_DNA"/>
</dbReference>
<name>A0A4R6QMY3_9BURK</name>
<dbReference type="FunCoup" id="A0A4R6QMY3">
    <property type="interactions" value="121"/>
</dbReference>
<feature type="domain" description="Methyltransferase type 11" evidence="1">
    <location>
        <begin position="101"/>
        <end position="205"/>
    </location>
</feature>
<organism evidence="2 3">
    <name type="scientific">Roseateles toxinivorans</name>
    <dbReference type="NCBI Taxonomy" id="270368"/>
    <lineage>
        <taxon>Bacteria</taxon>
        <taxon>Pseudomonadati</taxon>
        <taxon>Pseudomonadota</taxon>
        <taxon>Betaproteobacteria</taxon>
        <taxon>Burkholderiales</taxon>
        <taxon>Sphaerotilaceae</taxon>
        <taxon>Roseateles</taxon>
    </lineage>
</organism>
<dbReference type="SUPFAM" id="SSF53335">
    <property type="entry name" value="S-adenosyl-L-methionine-dependent methyltransferases"/>
    <property type="match status" value="1"/>
</dbReference>
<gene>
    <name evidence="2" type="ORF">DES47_103497</name>
</gene>
<dbReference type="OrthoDB" id="9816424at2"/>
<dbReference type="InterPro" id="IPR013216">
    <property type="entry name" value="Methyltransf_11"/>
</dbReference>
<keyword evidence="2" id="KW-0808">Transferase</keyword>
<dbReference type="PANTHER" id="PTHR43591">
    <property type="entry name" value="METHYLTRANSFERASE"/>
    <property type="match status" value="1"/>
</dbReference>
<dbReference type="AlphaFoldDB" id="A0A4R6QMY3"/>
<evidence type="ECO:0000313" key="3">
    <source>
        <dbReference type="Proteomes" id="UP000295361"/>
    </source>
</evidence>
<dbReference type="GO" id="GO:0008757">
    <property type="term" value="F:S-adenosylmethionine-dependent methyltransferase activity"/>
    <property type="evidence" value="ECO:0007669"/>
    <property type="project" value="InterPro"/>
</dbReference>
<protein>
    <submittedName>
        <fullName evidence="2">Methyltransferase family protein</fullName>
    </submittedName>
</protein>
<comment type="caution">
    <text evidence="2">The sequence shown here is derived from an EMBL/GenBank/DDBJ whole genome shotgun (WGS) entry which is preliminary data.</text>
</comment>
<dbReference type="PANTHER" id="PTHR43591:SF110">
    <property type="entry name" value="RHODANESE DOMAIN-CONTAINING PROTEIN"/>
    <property type="match status" value="1"/>
</dbReference>
<dbReference type="Proteomes" id="UP000295361">
    <property type="component" value="Unassembled WGS sequence"/>
</dbReference>
<dbReference type="CDD" id="cd02440">
    <property type="entry name" value="AdoMet_MTases"/>
    <property type="match status" value="1"/>
</dbReference>
<dbReference type="Pfam" id="PF08241">
    <property type="entry name" value="Methyltransf_11"/>
    <property type="match status" value="1"/>
</dbReference>
<proteinExistence type="predicted"/>
<keyword evidence="2" id="KW-0489">Methyltransferase</keyword>
<dbReference type="Gene3D" id="3.40.50.150">
    <property type="entry name" value="Vaccinia Virus protein VP39"/>
    <property type="match status" value="1"/>
</dbReference>
<dbReference type="GO" id="GO:0032259">
    <property type="term" value="P:methylation"/>
    <property type="evidence" value="ECO:0007669"/>
    <property type="project" value="UniProtKB-KW"/>
</dbReference>